<proteinExistence type="inferred from homology"/>
<keyword evidence="1" id="KW-0346">Stress response</keyword>
<dbReference type="Pfam" id="PF00011">
    <property type="entry name" value="HSP20"/>
    <property type="match status" value="1"/>
</dbReference>
<dbReference type="CDD" id="cd06464">
    <property type="entry name" value="ACD_sHsps-like"/>
    <property type="match status" value="1"/>
</dbReference>
<evidence type="ECO:0000256" key="4">
    <source>
        <dbReference type="SAM" id="MobiDB-lite"/>
    </source>
</evidence>
<dbReference type="Gene3D" id="2.60.40.790">
    <property type="match status" value="1"/>
</dbReference>
<gene>
    <name evidence="6" type="ORF">MVEN_00034200</name>
</gene>
<dbReference type="InterPro" id="IPR002068">
    <property type="entry name" value="A-crystallin/Hsp20_dom"/>
</dbReference>
<organism evidence="6 7">
    <name type="scientific">Mycena venus</name>
    <dbReference type="NCBI Taxonomy" id="2733690"/>
    <lineage>
        <taxon>Eukaryota</taxon>
        <taxon>Fungi</taxon>
        <taxon>Dikarya</taxon>
        <taxon>Basidiomycota</taxon>
        <taxon>Agaricomycotina</taxon>
        <taxon>Agaricomycetes</taxon>
        <taxon>Agaricomycetidae</taxon>
        <taxon>Agaricales</taxon>
        <taxon>Marasmiineae</taxon>
        <taxon>Mycenaceae</taxon>
        <taxon>Mycena</taxon>
    </lineage>
</organism>
<comment type="caution">
    <text evidence="6">The sequence shown here is derived from an EMBL/GenBank/DDBJ whole genome shotgun (WGS) entry which is preliminary data.</text>
</comment>
<dbReference type="SUPFAM" id="SSF49764">
    <property type="entry name" value="HSP20-like chaperones"/>
    <property type="match status" value="1"/>
</dbReference>
<feature type="compositionally biased region" description="Polar residues" evidence="4">
    <location>
        <begin position="181"/>
        <end position="194"/>
    </location>
</feature>
<protein>
    <submittedName>
        <fullName evidence="6">SHSP domain-containing protein</fullName>
    </submittedName>
</protein>
<dbReference type="PANTHER" id="PTHR11527">
    <property type="entry name" value="HEAT-SHOCK PROTEIN 20 FAMILY MEMBER"/>
    <property type="match status" value="1"/>
</dbReference>
<feature type="region of interest" description="Disordered" evidence="4">
    <location>
        <begin position="178"/>
        <end position="210"/>
    </location>
</feature>
<feature type="domain" description="SHSP" evidence="5">
    <location>
        <begin position="40"/>
        <end position="190"/>
    </location>
</feature>
<evidence type="ECO:0000256" key="1">
    <source>
        <dbReference type="ARBA" id="ARBA00023016"/>
    </source>
</evidence>
<dbReference type="AlphaFoldDB" id="A0A8H6Z7I6"/>
<dbReference type="InterPro" id="IPR008978">
    <property type="entry name" value="HSP20-like_chaperone"/>
</dbReference>
<accession>A0A8H6Z7I6</accession>
<evidence type="ECO:0000313" key="7">
    <source>
        <dbReference type="Proteomes" id="UP000620124"/>
    </source>
</evidence>
<dbReference type="InterPro" id="IPR031107">
    <property type="entry name" value="Small_HSP"/>
</dbReference>
<dbReference type="PROSITE" id="PS01031">
    <property type="entry name" value="SHSP"/>
    <property type="match status" value="1"/>
</dbReference>
<name>A0A8H6Z7I6_9AGAR</name>
<evidence type="ECO:0000256" key="2">
    <source>
        <dbReference type="PROSITE-ProRule" id="PRU00285"/>
    </source>
</evidence>
<feature type="region of interest" description="Disordered" evidence="4">
    <location>
        <begin position="99"/>
        <end position="121"/>
    </location>
</feature>
<sequence length="210" mass="23072">MRFEVVTACKLCSSRQAARRMAQGIFRAIREGNLRVVHPEPKAPFKPRMELYNNPDSPNIVATFELPGVKISDLSISAKEGLLLIYGERRAQYIPHGHPVRGHSQGQAEAGDMNVDSPTSSATHARLFPLEELRYGKFHRVIRLPPGADTSCINASLSDGLLTVSWPRSPLALKHLDEASSQKPASIERPTSSVRMEPLGTGANCTRIPQ</sequence>
<dbReference type="OrthoDB" id="1431247at2759"/>
<keyword evidence="7" id="KW-1185">Reference proteome</keyword>
<comment type="similarity">
    <text evidence="2 3">Belongs to the small heat shock protein (HSP20) family.</text>
</comment>
<evidence type="ECO:0000313" key="6">
    <source>
        <dbReference type="EMBL" id="KAF7371776.1"/>
    </source>
</evidence>
<evidence type="ECO:0000259" key="5">
    <source>
        <dbReference type="PROSITE" id="PS01031"/>
    </source>
</evidence>
<reference evidence="6" key="1">
    <citation type="submission" date="2020-05" db="EMBL/GenBank/DDBJ databases">
        <title>Mycena genomes resolve the evolution of fungal bioluminescence.</title>
        <authorList>
            <person name="Tsai I.J."/>
        </authorList>
    </citation>
    <scope>NUCLEOTIDE SEQUENCE</scope>
    <source>
        <strain evidence="6">CCC161011</strain>
    </source>
</reference>
<dbReference type="EMBL" id="JACAZI010000001">
    <property type="protein sequence ID" value="KAF7371776.1"/>
    <property type="molecule type" value="Genomic_DNA"/>
</dbReference>
<evidence type="ECO:0000256" key="3">
    <source>
        <dbReference type="RuleBase" id="RU003616"/>
    </source>
</evidence>
<dbReference type="Proteomes" id="UP000620124">
    <property type="component" value="Unassembled WGS sequence"/>
</dbReference>